<accession>A0A9P5U328</accession>
<name>A0A9P5U328_9AGAR</name>
<dbReference type="Proteomes" id="UP000772434">
    <property type="component" value="Unassembled WGS sequence"/>
</dbReference>
<comment type="caution">
    <text evidence="1">The sequence shown here is derived from an EMBL/GenBank/DDBJ whole genome shotgun (WGS) entry which is preliminary data.</text>
</comment>
<proteinExistence type="predicted"/>
<dbReference type="OrthoDB" id="2104739at2759"/>
<evidence type="ECO:0008006" key="3">
    <source>
        <dbReference type="Google" id="ProtNLM"/>
    </source>
</evidence>
<keyword evidence="2" id="KW-1185">Reference proteome</keyword>
<dbReference type="EMBL" id="JADNRY010000150">
    <property type="protein sequence ID" value="KAF9063258.1"/>
    <property type="molecule type" value="Genomic_DNA"/>
</dbReference>
<evidence type="ECO:0000313" key="1">
    <source>
        <dbReference type="EMBL" id="KAF9063258.1"/>
    </source>
</evidence>
<reference evidence="1" key="1">
    <citation type="submission" date="2020-11" db="EMBL/GenBank/DDBJ databases">
        <authorList>
            <consortium name="DOE Joint Genome Institute"/>
            <person name="Ahrendt S."/>
            <person name="Riley R."/>
            <person name="Andreopoulos W."/>
            <person name="Labutti K."/>
            <person name="Pangilinan J."/>
            <person name="Ruiz-Duenas F.J."/>
            <person name="Barrasa J.M."/>
            <person name="Sanchez-Garcia M."/>
            <person name="Camarero S."/>
            <person name="Miyauchi S."/>
            <person name="Serrano A."/>
            <person name="Linde D."/>
            <person name="Babiker R."/>
            <person name="Drula E."/>
            <person name="Ayuso-Fernandez I."/>
            <person name="Pacheco R."/>
            <person name="Padilla G."/>
            <person name="Ferreira P."/>
            <person name="Barriuso J."/>
            <person name="Kellner H."/>
            <person name="Castanera R."/>
            <person name="Alfaro M."/>
            <person name="Ramirez L."/>
            <person name="Pisabarro A.G."/>
            <person name="Kuo A."/>
            <person name="Tritt A."/>
            <person name="Lipzen A."/>
            <person name="He G."/>
            <person name="Yan M."/>
            <person name="Ng V."/>
            <person name="Cullen D."/>
            <person name="Martin F."/>
            <person name="Rosso M.-N."/>
            <person name="Henrissat B."/>
            <person name="Hibbett D."/>
            <person name="Martinez A.T."/>
            <person name="Grigoriev I.V."/>
        </authorList>
    </citation>
    <scope>NUCLEOTIDE SEQUENCE</scope>
    <source>
        <strain evidence="1">AH 40177</strain>
    </source>
</reference>
<organism evidence="1 2">
    <name type="scientific">Rhodocollybia butyracea</name>
    <dbReference type="NCBI Taxonomy" id="206335"/>
    <lineage>
        <taxon>Eukaryota</taxon>
        <taxon>Fungi</taxon>
        <taxon>Dikarya</taxon>
        <taxon>Basidiomycota</taxon>
        <taxon>Agaricomycotina</taxon>
        <taxon>Agaricomycetes</taxon>
        <taxon>Agaricomycetidae</taxon>
        <taxon>Agaricales</taxon>
        <taxon>Marasmiineae</taxon>
        <taxon>Omphalotaceae</taxon>
        <taxon>Rhodocollybia</taxon>
    </lineage>
</organism>
<protein>
    <recommendedName>
        <fullName evidence="3">HNH nuclease domain-containing protein</fullName>
    </recommendedName>
</protein>
<evidence type="ECO:0000313" key="2">
    <source>
        <dbReference type="Proteomes" id="UP000772434"/>
    </source>
</evidence>
<dbReference type="AlphaFoldDB" id="A0A9P5U328"/>
<sequence length="375" mass="41642">MDDDEIRYDTPVLPSAGSSATAGFNEHYTSCYNLILEAERNALKAYATTCTESSRQNIMAARVTGGFLIHLYSKRRILGDGPARSIVSQVTSGSIPAQEVIYSVGRELRDRLIFSETVNKDPAPSSNHPSRPSFDTLQEMLAQTIQGSGTDYRTARNKTLARDGYRCMLTGAFDVNSCSRNRELAILRKRMKAPAAEVQSCHILNKITLQGVGEPDGSETASSRAHAAGVMAILKQFRLGHLVDKLIEKGGIHRLCNLLSLIQPLHHAFDHLNLWFDETDEENVYEVHAVQDILSLFARVNRRPHFMVNEELKNCLTPVLLALHAVCARVAHMSGAAEYFDELERDKEDTLVVTEESLPLLNNLLSPFAVQISVH</sequence>
<gene>
    <name evidence="1" type="ORF">BDP27DRAFT_1335410</name>
</gene>